<sequence>MPLRLTKKFIELKEEVVQEVSPTNQRLYGSHPGHCCEKFRFEYGVAIN</sequence>
<organism evidence="1 2">
    <name type="scientific">Piscirickettsia salmonis</name>
    <dbReference type="NCBI Taxonomy" id="1238"/>
    <lineage>
        <taxon>Bacteria</taxon>
        <taxon>Pseudomonadati</taxon>
        <taxon>Pseudomonadota</taxon>
        <taxon>Gammaproteobacteria</taxon>
        <taxon>Thiotrichales</taxon>
        <taxon>Piscirickettsiaceae</taxon>
        <taxon>Piscirickettsia</taxon>
    </lineage>
</organism>
<evidence type="ECO:0000313" key="2">
    <source>
        <dbReference type="Proteomes" id="UP000029558"/>
    </source>
</evidence>
<reference evidence="1 2" key="1">
    <citation type="journal article" date="2014" name="Genome Announc.">
        <title>Comparative Genome Analysis of Two Isolates of the Fish Pathogen Piscirickettsia salmonis from Different Hosts Reveals Major Differences in Virulence-Associated Secretion Systems.</title>
        <authorList>
            <person name="Bohle H."/>
            <person name="Henriquez P."/>
            <person name="Grothusen H."/>
            <person name="Navas E."/>
            <person name="Sandoval A."/>
            <person name="Bustamante F."/>
            <person name="Bustos P."/>
            <person name="Mancilla M."/>
        </authorList>
    </citation>
    <scope>NUCLEOTIDE SEQUENCE [LARGE SCALE GENOMIC DNA]</scope>
    <source>
        <strain evidence="2">B1-32597</strain>
    </source>
</reference>
<name>A0AAC8ZPG2_PISSA</name>
<protein>
    <submittedName>
        <fullName evidence="1">Uncharacterized protein</fullName>
    </submittedName>
</protein>
<dbReference type="Proteomes" id="UP000029558">
    <property type="component" value="Chromosome"/>
</dbReference>
<dbReference type="AlphaFoldDB" id="A0AAC8ZPG2"/>
<gene>
    <name evidence="1" type="ORF">KU39_2086</name>
</gene>
<evidence type="ECO:0000313" key="1">
    <source>
        <dbReference type="EMBL" id="ALB23266.1"/>
    </source>
</evidence>
<accession>A0AAC8ZPG2</accession>
<proteinExistence type="predicted"/>
<dbReference type="EMBL" id="CP012508">
    <property type="protein sequence ID" value="ALB23266.1"/>
    <property type="molecule type" value="Genomic_DNA"/>
</dbReference>